<dbReference type="RefSeq" id="WP_188430873.1">
    <property type="nucleotide sequence ID" value="NZ_BMEX01000003.1"/>
</dbReference>
<accession>A0ABQ1GBM6</accession>
<dbReference type="InterPro" id="IPR036514">
    <property type="entry name" value="SGNH_hydro_sf"/>
</dbReference>
<sequence length="270" mass="30671">MRIKGNPTWIAFSLFSLFSLFFLIAGFGWAIKDILHPPSEGLSLKKPRQERGNSTETALLLTLGDSLTRGTGDPDGQGYAGRIKESLRKEHSRISAVNLAVKGQTSDQLKDQVRQPRVRRLLKEARWITLTIGGNDLFQNSGQSETIDRKQSEKARKRYQKNLKTILSVIRKENPDTPVFLFGLYNPFGDLGQKETSNQIVGEWNRTLTETTEKFDKVVVIPVFDLFQLNPQAYLYSDHFHPNQKGYQRMANRLLQAMEENSEEVSAGAR</sequence>
<dbReference type="EMBL" id="BMEX01000003">
    <property type="protein sequence ID" value="GGA40483.1"/>
    <property type="molecule type" value="Genomic_DNA"/>
</dbReference>
<dbReference type="Gene3D" id="3.40.50.1110">
    <property type="entry name" value="SGNH hydrolase"/>
    <property type="match status" value="1"/>
</dbReference>
<reference evidence="3" key="1">
    <citation type="journal article" date="2019" name="Int. J. Syst. Evol. Microbiol.">
        <title>The Global Catalogue of Microorganisms (GCM) 10K type strain sequencing project: providing services to taxonomists for standard genome sequencing and annotation.</title>
        <authorList>
            <consortium name="The Broad Institute Genomics Platform"/>
            <consortium name="The Broad Institute Genome Sequencing Center for Infectious Disease"/>
            <person name="Wu L."/>
            <person name="Ma J."/>
        </authorList>
    </citation>
    <scope>NUCLEOTIDE SEQUENCE [LARGE SCALE GENOMIC DNA]</scope>
    <source>
        <strain evidence="3">CGMCC 1.12404</strain>
    </source>
</reference>
<proteinExistence type="predicted"/>
<organism evidence="2 3">
    <name type="scientific">Kroppenstedtia guangzhouensis</name>
    <dbReference type="NCBI Taxonomy" id="1274356"/>
    <lineage>
        <taxon>Bacteria</taxon>
        <taxon>Bacillati</taxon>
        <taxon>Bacillota</taxon>
        <taxon>Bacilli</taxon>
        <taxon>Bacillales</taxon>
        <taxon>Thermoactinomycetaceae</taxon>
        <taxon>Kroppenstedtia</taxon>
    </lineage>
</organism>
<dbReference type="InterPro" id="IPR051532">
    <property type="entry name" value="Ester_Hydrolysis_Enzymes"/>
</dbReference>
<dbReference type="PANTHER" id="PTHR30383:SF27">
    <property type="entry name" value="SPORE GERMINATION LIPASE LIPC"/>
    <property type="match status" value="1"/>
</dbReference>
<evidence type="ECO:0000313" key="3">
    <source>
        <dbReference type="Proteomes" id="UP000617979"/>
    </source>
</evidence>
<dbReference type="PANTHER" id="PTHR30383">
    <property type="entry name" value="THIOESTERASE 1/PROTEASE 1/LYSOPHOSPHOLIPASE L1"/>
    <property type="match status" value="1"/>
</dbReference>
<dbReference type="InterPro" id="IPR013830">
    <property type="entry name" value="SGNH_hydro"/>
</dbReference>
<comment type="caution">
    <text evidence="2">The sequence shown here is derived from an EMBL/GenBank/DDBJ whole genome shotgun (WGS) entry which is preliminary data.</text>
</comment>
<dbReference type="CDD" id="cd04506">
    <property type="entry name" value="SGNH_hydrolase_YpmR_like"/>
    <property type="match status" value="1"/>
</dbReference>
<feature type="domain" description="SGNH hydrolase-type esterase" evidence="1">
    <location>
        <begin position="63"/>
        <end position="249"/>
    </location>
</feature>
<keyword evidence="3" id="KW-1185">Reference proteome</keyword>
<evidence type="ECO:0000313" key="2">
    <source>
        <dbReference type="EMBL" id="GGA40483.1"/>
    </source>
</evidence>
<evidence type="ECO:0000259" key="1">
    <source>
        <dbReference type="Pfam" id="PF13472"/>
    </source>
</evidence>
<name>A0ABQ1GBM6_9BACL</name>
<gene>
    <name evidence="2" type="ORF">GCM10007416_11850</name>
</gene>
<dbReference type="Proteomes" id="UP000617979">
    <property type="component" value="Unassembled WGS sequence"/>
</dbReference>
<protein>
    <submittedName>
        <fullName evidence="2">Lipase/acylhydrolase</fullName>
    </submittedName>
</protein>
<dbReference type="Pfam" id="PF13472">
    <property type="entry name" value="Lipase_GDSL_2"/>
    <property type="match status" value="1"/>
</dbReference>
<dbReference type="SUPFAM" id="SSF52266">
    <property type="entry name" value="SGNH hydrolase"/>
    <property type="match status" value="1"/>
</dbReference>